<evidence type="ECO:0000313" key="2">
    <source>
        <dbReference type="EMBL" id="QLG48921.1"/>
    </source>
</evidence>
<evidence type="ECO:0000313" key="3">
    <source>
        <dbReference type="Proteomes" id="UP000509241"/>
    </source>
</evidence>
<reference evidence="2 3" key="1">
    <citation type="submission" date="2020-07" db="EMBL/GenBank/DDBJ databases">
        <authorList>
            <person name="Cui H."/>
        </authorList>
    </citation>
    <scope>NUCLEOTIDE SEQUENCE [LARGE SCALE GENOMIC DNA]</scope>
    <source>
        <strain evidence="2 3">YPL8</strain>
    </source>
</reference>
<dbReference type="GeneID" id="56033362"/>
<accession>A0A7D5KCU5</accession>
<proteinExistence type="predicted"/>
<feature type="domain" description="Glycosyltransferase 2-like" evidence="1">
    <location>
        <begin position="5"/>
        <end position="130"/>
    </location>
</feature>
<dbReference type="KEGG" id="haly:HYG82_08685"/>
<dbReference type="Proteomes" id="UP000509241">
    <property type="component" value="Chromosome"/>
</dbReference>
<dbReference type="EMBL" id="CP058601">
    <property type="protein sequence ID" value="QLG48921.1"/>
    <property type="molecule type" value="Genomic_DNA"/>
</dbReference>
<protein>
    <submittedName>
        <fullName evidence="2">Glycosyltransferase</fullName>
    </submittedName>
</protein>
<dbReference type="OrthoDB" id="46222at2157"/>
<dbReference type="InterPro" id="IPR029044">
    <property type="entry name" value="Nucleotide-diphossugar_trans"/>
</dbReference>
<dbReference type="RefSeq" id="WP_179260657.1">
    <property type="nucleotide sequence ID" value="NZ_CP058601.1"/>
</dbReference>
<dbReference type="InterPro" id="IPR001173">
    <property type="entry name" value="Glyco_trans_2-like"/>
</dbReference>
<gene>
    <name evidence="2" type="ORF">HYG82_08685</name>
</gene>
<dbReference type="PANTHER" id="PTHR22916">
    <property type="entry name" value="GLYCOSYLTRANSFERASE"/>
    <property type="match status" value="1"/>
</dbReference>
<dbReference type="PANTHER" id="PTHR22916:SF65">
    <property type="entry name" value="SLR1065 PROTEIN"/>
    <property type="match status" value="1"/>
</dbReference>
<dbReference type="CDD" id="cd06433">
    <property type="entry name" value="GT_2_WfgS_like"/>
    <property type="match status" value="1"/>
</dbReference>
<dbReference type="SUPFAM" id="SSF53448">
    <property type="entry name" value="Nucleotide-diphospho-sugar transferases"/>
    <property type="match status" value="1"/>
</dbReference>
<sequence>MTSVSIVTPSYNQAQFIRETLESVRQQTYSNLTHIVVDGKSDDGTVDILSEYDNIEWSSEPDRGQTHAINKGFERADGDIVGWLNSDDLYTYRSTVEEVVDVFDRSNADIVFGHAITIGPDSELLRSHYIPPFDRNKLKRHCYIVQPSVFFRDHVVAENCLNEDREYSMDYEFWLDLADQYEWYRYDAIVAADRNHKGRKIIRDAEASYADTVQLRKERGIGDNRAFAVRQTLDKLDLRWRRVRILPRLLELYREPIERFAFDIIRPPLSSVIRTQLWQRKKQL</sequence>
<organism evidence="2 3">
    <name type="scientific">Natrinema halophilum</name>
    <dbReference type="NCBI Taxonomy" id="1699371"/>
    <lineage>
        <taxon>Archaea</taxon>
        <taxon>Methanobacteriati</taxon>
        <taxon>Methanobacteriota</taxon>
        <taxon>Stenosarchaea group</taxon>
        <taxon>Halobacteria</taxon>
        <taxon>Halobacteriales</taxon>
        <taxon>Natrialbaceae</taxon>
        <taxon>Natrinema</taxon>
    </lineage>
</organism>
<evidence type="ECO:0000259" key="1">
    <source>
        <dbReference type="Pfam" id="PF00535"/>
    </source>
</evidence>
<dbReference type="AlphaFoldDB" id="A0A7D5KCU5"/>
<dbReference type="Pfam" id="PF00535">
    <property type="entry name" value="Glycos_transf_2"/>
    <property type="match status" value="1"/>
</dbReference>
<keyword evidence="3" id="KW-1185">Reference proteome</keyword>
<name>A0A7D5KCU5_9EURY</name>
<dbReference type="Gene3D" id="3.90.550.10">
    <property type="entry name" value="Spore Coat Polysaccharide Biosynthesis Protein SpsA, Chain A"/>
    <property type="match status" value="1"/>
</dbReference>